<accession>A0A6L2M0Q4</accession>
<evidence type="ECO:0008006" key="2">
    <source>
        <dbReference type="Google" id="ProtNLM"/>
    </source>
</evidence>
<dbReference type="EMBL" id="BKCJ010005328">
    <property type="protein sequence ID" value="GEU66124.1"/>
    <property type="molecule type" value="Genomic_DNA"/>
</dbReference>
<proteinExistence type="predicted"/>
<protein>
    <recommendedName>
        <fullName evidence="2">Reverse transcriptase domain-containing protein</fullName>
    </recommendedName>
</protein>
<organism evidence="1">
    <name type="scientific">Tanacetum cinerariifolium</name>
    <name type="common">Dalmatian daisy</name>
    <name type="synonym">Chrysanthemum cinerariifolium</name>
    <dbReference type="NCBI Taxonomy" id="118510"/>
    <lineage>
        <taxon>Eukaryota</taxon>
        <taxon>Viridiplantae</taxon>
        <taxon>Streptophyta</taxon>
        <taxon>Embryophyta</taxon>
        <taxon>Tracheophyta</taxon>
        <taxon>Spermatophyta</taxon>
        <taxon>Magnoliopsida</taxon>
        <taxon>eudicotyledons</taxon>
        <taxon>Gunneridae</taxon>
        <taxon>Pentapetalae</taxon>
        <taxon>asterids</taxon>
        <taxon>campanulids</taxon>
        <taxon>Asterales</taxon>
        <taxon>Asteraceae</taxon>
        <taxon>Asteroideae</taxon>
        <taxon>Anthemideae</taxon>
        <taxon>Anthemidinae</taxon>
        <taxon>Tanacetum</taxon>
    </lineage>
</organism>
<name>A0A6L2M0Q4_TANCI</name>
<gene>
    <name evidence="1" type="ORF">Tci_038102</name>
</gene>
<comment type="caution">
    <text evidence="1">The sequence shown here is derived from an EMBL/GenBank/DDBJ whole genome shotgun (WGS) entry which is preliminary data.</text>
</comment>
<sequence length="724" mass="80432">MASFDYRLNPLYPIKECSSCRALYTTKYCCFDGSPGDKIICDLDKTPDLSQRPPQNCPKCGNPVDGHYCQGCALLRKKFTEDMFTYCIENGILQDSSKPSNDNTNVANALQEPFDRPTIYYDDDDEDYAIAVIPSLSTEKPDNSLSMRDEHLDTVPVTELDEFIKSSVQSLFVLALLFSEVGVIHYILNEKGGPKEDECIMSYQSQGVSVWEGAKVIHLQAEYSSRSPKIFSRILESEGIPDNMCDVPFHNNYPPLDVSKDQFEDFFDSNNGSTSTDDDSFSIDNIEYVEALPSDSELISLEVMEIVISEVGGIDDDILLTIKDDILRENLLNVNLLIANIEALNDNPTPSFDFMTKSSFTSLNSPLEETNTCDNSLPESETFCIDLEEISSGSTTTHSDISLLEYEAFYDDHVKEISNASTTTHSDSSLCDSFIFDLLINPFPSADRSDFYEFADELAHIISPPEYDCFFFKNEPNSGDFIMDVVEDIFPTREPRVHVHNALPTHPTIQLNLDFILSSESLFAYVIAKLTHVVNQQTSAVTTAMTAILKQFQETPPPAPVKAVEEICVTYGGAHPYYQCLAAGGNTFPEFRDNIQGYVSAAAGNMKAMQTQIDMVKNELRNEIKTSIQTSLSNQTNEIKNMMASLLQMNTASTLGSRSLRSNIVANPKGELKAITTRSGLVTDGPTVPTPPKSITTEVNECVEETYTDPDLAEYTIKVPPPPV</sequence>
<dbReference type="AlphaFoldDB" id="A0A6L2M0Q4"/>
<evidence type="ECO:0000313" key="1">
    <source>
        <dbReference type="EMBL" id="GEU66124.1"/>
    </source>
</evidence>
<reference evidence="1" key="1">
    <citation type="journal article" date="2019" name="Sci. Rep.">
        <title>Draft genome of Tanacetum cinerariifolium, the natural source of mosquito coil.</title>
        <authorList>
            <person name="Yamashiro T."/>
            <person name="Shiraishi A."/>
            <person name="Satake H."/>
            <person name="Nakayama K."/>
        </authorList>
    </citation>
    <scope>NUCLEOTIDE SEQUENCE</scope>
</reference>